<dbReference type="EMBL" id="JBHTBH010000021">
    <property type="protein sequence ID" value="MFC7331414.1"/>
    <property type="molecule type" value="Genomic_DNA"/>
</dbReference>
<evidence type="ECO:0000313" key="1">
    <source>
        <dbReference type="EMBL" id="MFC7331414.1"/>
    </source>
</evidence>
<dbReference type="RefSeq" id="WP_379874241.1">
    <property type="nucleotide sequence ID" value="NZ_JBHTBH010000021.1"/>
</dbReference>
<gene>
    <name evidence="1" type="ORF">ACFQRF_27090</name>
</gene>
<name>A0ABW2KQT9_9ACTN</name>
<organism evidence="1 2">
    <name type="scientific">Marinactinospora rubrisoli</name>
    <dbReference type="NCBI Taxonomy" id="2715399"/>
    <lineage>
        <taxon>Bacteria</taxon>
        <taxon>Bacillati</taxon>
        <taxon>Actinomycetota</taxon>
        <taxon>Actinomycetes</taxon>
        <taxon>Streptosporangiales</taxon>
        <taxon>Nocardiopsidaceae</taxon>
        <taxon>Marinactinospora</taxon>
    </lineage>
</organism>
<accession>A0ABW2KQT9</accession>
<proteinExistence type="predicted"/>
<sequence length="145" mass="15796">MIAEQFGTIYAVALSLAEAEEDQLPLQNGVRLVATRILREALAAGMGLSALIAEAERRWQCPDEEEANDAIEAITIHREIHVDHERGKQLFMLLTGDDTTAERAEVVNAYATALAVVMAFAQVETGDADTYIARARARVSAPSTR</sequence>
<protein>
    <submittedName>
        <fullName evidence="1">Uncharacterized protein</fullName>
    </submittedName>
</protein>
<reference evidence="2" key="1">
    <citation type="journal article" date="2019" name="Int. J. Syst. Evol. Microbiol.">
        <title>The Global Catalogue of Microorganisms (GCM) 10K type strain sequencing project: providing services to taxonomists for standard genome sequencing and annotation.</title>
        <authorList>
            <consortium name="The Broad Institute Genomics Platform"/>
            <consortium name="The Broad Institute Genome Sequencing Center for Infectious Disease"/>
            <person name="Wu L."/>
            <person name="Ma J."/>
        </authorList>
    </citation>
    <scope>NUCLEOTIDE SEQUENCE [LARGE SCALE GENOMIC DNA]</scope>
    <source>
        <strain evidence="2">CGMCC 4.7382</strain>
    </source>
</reference>
<dbReference type="Proteomes" id="UP001596540">
    <property type="component" value="Unassembled WGS sequence"/>
</dbReference>
<evidence type="ECO:0000313" key="2">
    <source>
        <dbReference type="Proteomes" id="UP001596540"/>
    </source>
</evidence>
<comment type="caution">
    <text evidence="1">The sequence shown here is derived from an EMBL/GenBank/DDBJ whole genome shotgun (WGS) entry which is preliminary data.</text>
</comment>
<keyword evidence="2" id="KW-1185">Reference proteome</keyword>